<dbReference type="Gene3D" id="1.10.510.10">
    <property type="entry name" value="Transferase(Phosphotransferase) domain 1"/>
    <property type="match status" value="1"/>
</dbReference>
<keyword evidence="8" id="KW-1185">Reference proteome</keyword>
<dbReference type="GO" id="GO:0005021">
    <property type="term" value="F:vascular endothelial growth factor receptor activity"/>
    <property type="evidence" value="ECO:0007669"/>
    <property type="project" value="TreeGrafter"/>
</dbReference>
<evidence type="ECO:0000256" key="2">
    <source>
        <dbReference type="ARBA" id="ARBA00022741"/>
    </source>
</evidence>
<dbReference type="GO" id="GO:0012505">
    <property type="term" value="C:endomembrane system"/>
    <property type="evidence" value="ECO:0007669"/>
    <property type="project" value="UniProtKB-SubCell"/>
</dbReference>
<keyword evidence="3" id="KW-0067">ATP-binding</keyword>
<protein>
    <recommendedName>
        <fullName evidence="6">Protein kinase domain-containing protein</fullName>
    </recommendedName>
</protein>
<reference evidence="8" key="2">
    <citation type="journal article" date="2014" name="Nat. Commun.">
        <title>The cavefish genome reveals candidate genes for eye loss.</title>
        <authorList>
            <person name="McGaugh S.E."/>
            <person name="Gross J.B."/>
            <person name="Aken B."/>
            <person name="Blin M."/>
            <person name="Borowsky R."/>
            <person name="Chalopin D."/>
            <person name="Hinaux H."/>
            <person name="Jeffery W.R."/>
            <person name="Keene A."/>
            <person name="Ma L."/>
            <person name="Minx P."/>
            <person name="Murphy D."/>
            <person name="O'Quin K.E."/>
            <person name="Retaux S."/>
            <person name="Rohner N."/>
            <person name="Searle S.M."/>
            <person name="Stahl B.A."/>
            <person name="Tabin C."/>
            <person name="Volff J.N."/>
            <person name="Yoshizawa M."/>
            <person name="Warren W.C."/>
        </authorList>
    </citation>
    <scope>NUCLEOTIDE SEQUENCE [LARGE SCALE GENOMIC DNA]</scope>
    <source>
        <strain evidence="8">female</strain>
    </source>
</reference>
<proteinExistence type="predicted"/>
<dbReference type="PANTHER" id="PTHR24416">
    <property type="entry name" value="TYROSINE-PROTEIN KINASE RECEPTOR"/>
    <property type="match status" value="1"/>
</dbReference>
<keyword evidence="2" id="KW-0547">Nucleotide-binding</keyword>
<keyword evidence="5" id="KW-0812">Transmembrane</keyword>
<dbReference type="InParanoid" id="A0A3B1KJK1"/>
<dbReference type="GO" id="GO:0043408">
    <property type="term" value="P:regulation of MAPK cascade"/>
    <property type="evidence" value="ECO:0007669"/>
    <property type="project" value="TreeGrafter"/>
</dbReference>
<organism evidence="7 8">
    <name type="scientific">Astyanax mexicanus</name>
    <name type="common">Blind cave fish</name>
    <name type="synonym">Astyanax fasciatus mexicanus</name>
    <dbReference type="NCBI Taxonomy" id="7994"/>
    <lineage>
        <taxon>Eukaryota</taxon>
        <taxon>Metazoa</taxon>
        <taxon>Chordata</taxon>
        <taxon>Craniata</taxon>
        <taxon>Vertebrata</taxon>
        <taxon>Euteleostomi</taxon>
        <taxon>Actinopterygii</taxon>
        <taxon>Neopterygii</taxon>
        <taxon>Teleostei</taxon>
        <taxon>Ostariophysi</taxon>
        <taxon>Characiformes</taxon>
        <taxon>Characoidei</taxon>
        <taxon>Acestrorhamphidae</taxon>
        <taxon>Acestrorhamphinae</taxon>
        <taxon>Astyanax</taxon>
    </lineage>
</organism>
<evidence type="ECO:0000256" key="1">
    <source>
        <dbReference type="ARBA" id="ARBA00004308"/>
    </source>
</evidence>
<sequence length="426" mass="49153">MASTTTTERPSNCTTAKTETICCKKTDIDGLSLYIIIIASVFILLIITMALMWLKMYKSLIRNIRNLQDAEQWVTEELTPTAPKADPVLLNSLPLKNHTVKLEQGAVSTSAAKSQTTRKISRSQRRSTQTNSRFNKADLKLDQLIKAGREGVFYKAKVMHGTIRGHSRFTCKVSKKGCNHRQVEHEVSVMQKLGTHKNLLQLLEWDITDAPYMLVMEYVAHGTLRSFLQVNQNKLSSDEDLQHLFTIAAYHIAHAMKHLRSKMILHCDLALRNIMVHSFPREVKVAEFGLAREVTRTWSRRGSCKKDYKERVPSRWYPPEYFKNDFYGFKGDVWSFGIVLWEMQTFGTLPYPDLNTSEEVARFVCAGHRNSEPEQCRPEIQQMMMDCWQEPYSLRPSFMDIVGVLEHILENDRVSVHQTYSLWLLS</sequence>
<dbReference type="AlphaFoldDB" id="A0A3B1KJK1"/>
<feature type="region of interest" description="Disordered" evidence="4">
    <location>
        <begin position="106"/>
        <end position="132"/>
    </location>
</feature>
<dbReference type="InterPro" id="IPR001245">
    <property type="entry name" value="Ser-Thr/Tyr_kinase_cat_dom"/>
</dbReference>
<comment type="subcellular location">
    <subcellularLocation>
        <location evidence="1">Endomembrane system</location>
    </subcellularLocation>
</comment>
<dbReference type="Ensembl" id="ENSAMXT00000038394.1">
    <property type="protein sequence ID" value="ENSAMXP00000054758.1"/>
    <property type="gene ID" value="ENSAMXG00000043593.1"/>
</dbReference>
<dbReference type="GO" id="GO:0005886">
    <property type="term" value="C:plasma membrane"/>
    <property type="evidence" value="ECO:0007669"/>
    <property type="project" value="TreeGrafter"/>
</dbReference>
<dbReference type="STRING" id="7994.ENSAMXP00000054758"/>
<dbReference type="GO" id="GO:0019838">
    <property type="term" value="F:growth factor binding"/>
    <property type="evidence" value="ECO:0007669"/>
    <property type="project" value="TreeGrafter"/>
</dbReference>
<dbReference type="GeneTree" id="ENSGT00940000166715"/>
<name>A0A3B1KJK1_ASTMX</name>
<dbReference type="PROSITE" id="PS00109">
    <property type="entry name" value="PROTEIN_KINASE_TYR"/>
    <property type="match status" value="1"/>
</dbReference>
<reference evidence="7" key="4">
    <citation type="submission" date="2025-09" db="UniProtKB">
        <authorList>
            <consortium name="Ensembl"/>
        </authorList>
    </citation>
    <scope>IDENTIFICATION</scope>
</reference>
<dbReference type="InterPro" id="IPR008266">
    <property type="entry name" value="Tyr_kinase_AS"/>
</dbReference>
<evidence type="ECO:0000313" key="8">
    <source>
        <dbReference type="Proteomes" id="UP000018467"/>
    </source>
</evidence>
<dbReference type="SUPFAM" id="SSF56112">
    <property type="entry name" value="Protein kinase-like (PK-like)"/>
    <property type="match status" value="1"/>
</dbReference>
<dbReference type="PROSITE" id="PS50011">
    <property type="entry name" value="PROTEIN_KINASE_DOM"/>
    <property type="match status" value="1"/>
</dbReference>
<keyword evidence="5" id="KW-1133">Transmembrane helix</keyword>
<dbReference type="Proteomes" id="UP000018467">
    <property type="component" value="Unassembled WGS sequence"/>
</dbReference>
<dbReference type="PRINTS" id="PR00109">
    <property type="entry name" value="TYRKINASE"/>
</dbReference>
<feature type="transmembrane region" description="Helical" evidence="5">
    <location>
        <begin position="33"/>
        <end position="54"/>
    </location>
</feature>
<evidence type="ECO:0000256" key="3">
    <source>
        <dbReference type="ARBA" id="ARBA00022840"/>
    </source>
</evidence>
<dbReference type="Bgee" id="ENSAMXG00000043593">
    <property type="expression patterns" value="Expressed in head kidney and 1 other cell type or tissue"/>
</dbReference>
<dbReference type="InterPro" id="IPR011009">
    <property type="entry name" value="Kinase-like_dom_sf"/>
</dbReference>
<accession>A0A3B1KJK1</accession>
<dbReference type="GO" id="GO:0016477">
    <property type="term" value="P:cell migration"/>
    <property type="evidence" value="ECO:0007669"/>
    <property type="project" value="TreeGrafter"/>
</dbReference>
<reference evidence="8" key="1">
    <citation type="submission" date="2013-03" db="EMBL/GenBank/DDBJ databases">
        <authorList>
            <person name="Jeffery W."/>
            <person name="Warren W."/>
            <person name="Wilson R.K."/>
        </authorList>
    </citation>
    <scope>NUCLEOTIDE SEQUENCE</scope>
    <source>
        <strain evidence="8">female</strain>
    </source>
</reference>
<keyword evidence="5" id="KW-0472">Membrane</keyword>
<evidence type="ECO:0000256" key="4">
    <source>
        <dbReference type="SAM" id="MobiDB-lite"/>
    </source>
</evidence>
<dbReference type="GO" id="GO:0005524">
    <property type="term" value="F:ATP binding"/>
    <property type="evidence" value="ECO:0007669"/>
    <property type="project" value="UniProtKB-KW"/>
</dbReference>
<dbReference type="GO" id="GO:0045766">
    <property type="term" value="P:positive regulation of angiogenesis"/>
    <property type="evidence" value="ECO:0007669"/>
    <property type="project" value="TreeGrafter"/>
</dbReference>
<dbReference type="InterPro" id="IPR000719">
    <property type="entry name" value="Prot_kinase_dom"/>
</dbReference>
<dbReference type="PANTHER" id="PTHR24416:SF552">
    <property type="entry name" value="RECEPTOR PROTEIN-TYROSINE KINASE"/>
    <property type="match status" value="1"/>
</dbReference>
<dbReference type="GO" id="GO:0001525">
    <property type="term" value="P:angiogenesis"/>
    <property type="evidence" value="ECO:0007669"/>
    <property type="project" value="TreeGrafter"/>
</dbReference>
<dbReference type="GO" id="GO:0043235">
    <property type="term" value="C:receptor complex"/>
    <property type="evidence" value="ECO:0007669"/>
    <property type="project" value="TreeGrafter"/>
</dbReference>
<dbReference type="GO" id="GO:0045446">
    <property type="term" value="P:endothelial cell differentiation"/>
    <property type="evidence" value="ECO:0007669"/>
    <property type="project" value="TreeGrafter"/>
</dbReference>
<dbReference type="Pfam" id="PF07714">
    <property type="entry name" value="PK_Tyr_Ser-Thr"/>
    <property type="match status" value="1"/>
</dbReference>
<evidence type="ECO:0000256" key="5">
    <source>
        <dbReference type="SAM" id="Phobius"/>
    </source>
</evidence>
<evidence type="ECO:0000259" key="6">
    <source>
        <dbReference type="PROSITE" id="PS50011"/>
    </source>
</evidence>
<dbReference type="InterPro" id="IPR050122">
    <property type="entry name" value="RTK"/>
</dbReference>
<feature type="domain" description="Protein kinase" evidence="6">
    <location>
        <begin position="139"/>
        <end position="410"/>
    </location>
</feature>
<reference evidence="7" key="3">
    <citation type="submission" date="2025-08" db="UniProtKB">
        <authorList>
            <consortium name="Ensembl"/>
        </authorList>
    </citation>
    <scope>IDENTIFICATION</scope>
</reference>
<evidence type="ECO:0000313" key="7">
    <source>
        <dbReference type="Ensembl" id="ENSAMXP00000054758.1"/>
    </source>
</evidence>
<dbReference type="GO" id="GO:0030335">
    <property type="term" value="P:positive regulation of cell migration"/>
    <property type="evidence" value="ECO:0007669"/>
    <property type="project" value="TreeGrafter"/>
</dbReference>